<proteinExistence type="inferred from homology"/>
<organism evidence="4 5">
    <name type="scientific">Flexibacter flexilis DSM 6793</name>
    <dbReference type="NCBI Taxonomy" id="927664"/>
    <lineage>
        <taxon>Bacteria</taxon>
        <taxon>Pseudomonadati</taxon>
        <taxon>Bacteroidota</taxon>
        <taxon>Cytophagia</taxon>
        <taxon>Cytophagales</taxon>
        <taxon>Flexibacteraceae</taxon>
        <taxon>Flexibacter</taxon>
    </lineage>
</organism>
<dbReference type="InterPro" id="IPR020904">
    <property type="entry name" value="Sc_DH/Rdtase_CS"/>
</dbReference>
<sequence length="228" mass="24492">MKIVVVTGGTKGIGRAIVEKFAREGFHVITCARNEIDLVALREEMRLNYGARVSTFAADLSDAAQVEAFGRAVLTYGTPAVWVGNAGIYATGRLTEETPNVLSDLLAVNLLPNYILAQIFAPAMKQAAAGHIFTICSVASYKPIPDAGSYCVSKAALYGFTKVLREELRPHNIKVTAVLPAATLTSSWDDEPNKPTNILQPTDIAESIWAAYSLSAQAVTDEIHLSPL</sequence>
<dbReference type="SUPFAM" id="SSF51735">
    <property type="entry name" value="NAD(P)-binding Rossmann-fold domains"/>
    <property type="match status" value="1"/>
</dbReference>
<dbReference type="AlphaFoldDB" id="A0A1I1G1K1"/>
<keyword evidence="5" id="KW-1185">Reference proteome</keyword>
<protein>
    <submittedName>
        <fullName evidence="4">Short-chain dehydrogenase</fullName>
    </submittedName>
</protein>
<comment type="similarity">
    <text evidence="1 3">Belongs to the short-chain dehydrogenases/reductases (SDR) family.</text>
</comment>
<evidence type="ECO:0000313" key="4">
    <source>
        <dbReference type="EMBL" id="SFC05196.1"/>
    </source>
</evidence>
<name>A0A1I1G1K1_9BACT</name>
<dbReference type="InterPro" id="IPR036291">
    <property type="entry name" value="NAD(P)-bd_dom_sf"/>
</dbReference>
<dbReference type="STRING" id="927664.SAMN05421780_102403"/>
<evidence type="ECO:0000256" key="2">
    <source>
        <dbReference type="ARBA" id="ARBA00023002"/>
    </source>
</evidence>
<dbReference type="Gene3D" id="3.40.50.720">
    <property type="entry name" value="NAD(P)-binding Rossmann-like Domain"/>
    <property type="match status" value="1"/>
</dbReference>
<reference evidence="4 5" key="1">
    <citation type="submission" date="2016-10" db="EMBL/GenBank/DDBJ databases">
        <authorList>
            <person name="de Groot N.N."/>
        </authorList>
    </citation>
    <scope>NUCLEOTIDE SEQUENCE [LARGE SCALE GENOMIC DNA]</scope>
    <source>
        <strain evidence="4 5">DSM 6793</strain>
    </source>
</reference>
<dbReference type="PANTHER" id="PTHR43669:SF3">
    <property type="entry name" value="ALCOHOL DEHYDROGENASE, PUTATIVE (AFU_ORTHOLOGUE AFUA_3G03445)-RELATED"/>
    <property type="match status" value="1"/>
</dbReference>
<evidence type="ECO:0000256" key="3">
    <source>
        <dbReference type="RuleBase" id="RU000363"/>
    </source>
</evidence>
<dbReference type="Pfam" id="PF00106">
    <property type="entry name" value="adh_short"/>
    <property type="match status" value="1"/>
</dbReference>
<dbReference type="RefSeq" id="WP_091509105.1">
    <property type="nucleotide sequence ID" value="NZ_FOLE01000002.1"/>
</dbReference>
<evidence type="ECO:0000256" key="1">
    <source>
        <dbReference type="ARBA" id="ARBA00006484"/>
    </source>
</evidence>
<dbReference type="Proteomes" id="UP000199514">
    <property type="component" value="Unassembled WGS sequence"/>
</dbReference>
<evidence type="ECO:0000313" key="5">
    <source>
        <dbReference type="Proteomes" id="UP000199514"/>
    </source>
</evidence>
<dbReference type="PRINTS" id="PR00081">
    <property type="entry name" value="GDHRDH"/>
</dbReference>
<dbReference type="InterPro" id="IPR002347">
    <property type="entry name" value="SDR_fam"/>
</dbReference>
<dbReference type="PRINTS" id="PR00080">
    <property type="entry name" value="SDRFAMILY"/>
</dbReference>
<dbReference type="PANTHER" id="PTHR43669">
    <property type="entry name" value="5-KETO-D-GLUCONATE 5-REDUCTASE"/>
    <property type="match status" value="1"/>
</dbReference>
<dbReference type="EMBL" id="FOLE01000002">
    <property type="protein sequence ID" value="SFC05196.1"/>
    <property type="molecule type" value="Genomic_DNA"/>
</dbReference>
<dbReference type="CDD" id="cd05233">
    <property type="entry name" value="SDR_c"/>
    <property type="match status" value="1"/>
</dbReference>
<dbReference type="PROSITE" id="PS00061">
    <property type="entry name" value="ADH_SHORT"/>
    <property type="match status" value="1"/>
</dbReference>
<keyword evidence="2" id="KW-0560">Oxidoreductase</keyword>
<gene>
    <name evidence="4" type="ORF">SAMN05421780_102403</name>
</gene>
<accession>A0A1I1G1K1</accession>
<dbReference type="OrthoDB" id="9810734at2"/>
<dbReference type="GO" id="GO:0016491">
    <property type="term" value="F:oxidoreductase activity"/>
    <property type="evidence" value="ECO:0007669"/>
    <property type="project" value="UniProtKB-KW"/>
</dbReference>